<gene>
    <name evidence="1" type="ORF">HNQ64_003020</name>
</gene>
<dbReference type="Proteomes" id="UP000534294">
    <property type="component" value="Unassembled WGS sequence"/>
</dbReference>
<dbReference type="RefSeq" id="WP_184209850.1">
    <property type="nucleotide sequence ID" value="NZ_JACHIF010000006.1"/>
</dbReference>
<keyword evidence="2" id="KW-1185">Reference proteome</keyword>
<name>A0A7W7YM76_9BACT</name>
<dbReference type="EMBL" id="JACHIF010000006">
    <property type="protein sequence ID" value="MBB5038755.1"/>
    <property type="molecule type" value="Genomic_DNA"/>
</dbReference>
<protein>
    <submittedName>
        <fullName evidence="1">Uncharacterized protein</fullName>
    </submittedName>
</protein>
<reference evidence="1 2" key="1">
    <citation type="submission" date="2020-08" db="EMBL/GenBank/DDBJ databases">
        <title>Genomic Encyclopedia of Type Strains, Phase IV (KMG-IV): sequencing the most valuable type-strain genomes for metagenomic binning, comparative biology and taxonomic classification.</title>
        <authorList>
            <person name="Goeker M."/>
        </authorList>
    </citation>
    <scope>NUCLEOTIDE SEQUENCE [LARGE SCALE GENOMIC DNA]</scope>
    <source>
        <strain evidence="1 2">DSM 12251</strain>
    </source>
</reference>
<proteinExistence type="predicted"/>
<accession>A0A7W7YM76</accession>
<dbReference type="AlphaFoldDB" id="A0A7W7YM76"/>
<sequence>MTLAALKFFEAAADQVTVEDVVKFCPSDPGYPEYVRTFESILTSRVIPLDFDISETINLTQYSHPEKEFHTQEELRFRRFRIFTNAVGLAIILGPNESGWLLACNYYAISLIEDIDALEDDRFEDLLLPVLVEMYQKLSLELWSSEESLFYLLAQLFIGFRRDASRTHLNELADQLMTHEAKLDLDLKEGRHGFLWQRTTFDQMHPRWKHFVEKLFPPVATQDSISRLREALLP</sequence>
<organism evidence="1 2">
    <name type="scientific">Prosthecobacter dejongeii</name>
    <dbReference type="NCBI Taxonomy" id="48465"/>
    <lineage>
        <taxon>Bacteria</taxon>
        <taxon>Pseudomonadati</taxon>
        <taxon>Verrucomicrobiota</taxon>
        <taxon>Verrucomicrobiia</taxon>
        <taxon>Verrucomicrobiales</taxon>
        <taxon>Verrucomicrobiaceae</taxon>
        <taxon>Prosthecobacter</taxon>
    </lineage>
</organism>
<evidence type="ECO:0000313" key="1">
    <source>
        <dbReference type="EMBL" id="MBB5038755.1"/>
    </source>
</evidence>
<comment type="caution">
    <text evidence="1">The sequence shown here is derived from an EMBL/GenBank/DDBJ whole genome shotgun (WGS) entry which is preliminary data.</text>
</comment>
<evidence type="ECO:0000313" key="2">
    <source>
        <dbReference type="Proteomes" id="UP000534294"/>
    </source>
</evidence>